<feature type="transmembrane region" description="Helical" evidence="6">
    <location>
        <begin position="102"/>
        <end position="124"/>
    </location>
</feature>
<reference evidence="8" key="1">
    <citation type="submission" date="2013-12" db="EMBL/GenBank/DDBJ databases">
        <authorList>
            <person name="Omoto C.K."/>
            <person name="Sibley D."/>
            <person name="Venepally P."/>
            <person name="Hadjithomas M."/>
            <person name="Karamycheva S."/>
            <person name="Brunk B."/>
            <person name="Roos D."/>
            <person name="Caler E."/>
            <person name="Lorenzi H."/>
        </authorList>
    </citation>
    <scope>NUCLEOTIDE SEQUENCE</scope>
</reference>
<dbReference type="Proteomes" id="UP000019763">
    <property type="component" value="Unassembled WGS sequence"/>
</dbReference>
<organism evidence="8 9">
    <name type="scientific">Gregarina niphandrodes</name>
    <name type="common">Septate eugregarine</name>
    <dbReference type="NCBI Taxonomy" id="110365"/>
    <lineage>
        <taxon>Eukaryota</taxon>
        <taxon>Sar</taxon>
        <taxon>Alveolata</taxon>
        <taxon>Apicomplexa</taxon>
        <taxon>Conoidasida</taxon>
        <taxon>Gregarinasina</taxon>
        <taxon>Eugregarinorida</taxon>
        <taxon>Gregarinidae</taxon>
        <taxon>Gregarina</taxon>
    </lineage>
</organism>
<comment type="similarity">
    <text evidence="2 6">Belongs to the YIP1 family.</text>
</comment>
<keyword evidence="4 6" id="KW-1133">Transmembrane helix</keyword>
<feature type="transmembrane region" description="Helical" evidence="6">
    <location>
        <begin position="47"/>
        <end position="63"/>
    </location>
</feature>
<comment type="caution">
    <text evidence="8">The sequence shown here is derived from an EMBL/GenBank/DDBJ whole genome shotgun (WGS) entry which is preliminary data.</text>
</comment>
<evidence type="ECO:0000259" key="7">
    <source>
        <dbReference type="Pfam" id="PF04893"/>
    </source>
</evidence>
<dbReference type="AlphaFoldDB" id="A0A023BDI7"/>
<proteinExistence type="inferred from homology"/>
<dbReference type="EMBL" id="AFNH02000038">
    <property type="protein sequence ID" value="EZG88386.1"/>
    <property type="molecule type" value="Genomic_DNA"/>
</dbReference>
<feature type="transmembrane region" description="Helical" evidence="6">
    <location>
        <begin position="161"/>
        <end position="181"/>
    </location>
</feature>
<evidence type="ECO:0000256" key="2">
    <source>
        <dbReference type="ARBA" id="ARBA00010596"/>
    </source>
</evidence>
<keyword evidence="9" id="KW-1185">Reference proteome</keyword>
<dbReference type="PANTHER" id="PTHR21236">
    <property type="entry name" value="GOLGI MEMBRANE PROTEIN YIP1"/>
    <property type="match status" value="1"/>
</dbReference>
<evidence type="ECO:0000256" key="6">
    <source>
        <dbReference type="RuleBase" id="RU361264"/>
    </source>
</evidence>
<dbReference type="OMA" id="VMAMFGW"/>
<dbReference type="GeneID" id="22910422"/>
<dbReference type="GO" id="GO:0006888">
    <property type="term" value="P:endoplasmic reticulum to Golgi vesicle-mediated transport"/>
    <property type="evidence" value="ECO:0007669"/>
    <property type="project" value="InterPro"/>
</dbReference>
<comment type="subcellular location">
    <subcellularLocation>
        <location evidence="6">Golgi apparatus membrane</location>
        <topology evidence="6">Multi-pass membrane protein</topology>
    </subcellularLocation>
    <subcellularLocation>
        <location evidence="1">Membrane</location>
        <topology evidence="1">Multi-pass membrane protein</topology>
    </subcellularLocation>
</comment>
<dbReference type="InterPro" id="IPR045231">
    <property type="entry name" value="Yip1/4-like"/>
</dbReference>
<dbReference type="InterPro" id="IPR006977">
    <property type="entry name" value="Yip1_dom"/>
</dbReference>
<dbReference type="OrthoDB" id="411251at2759"/>
<sequence length="182" mass="20391">MMESVALDEPIRDTIRRDLMAMGKKFEYVCSPKSWSEEGGVLRQWDLWGPLILCLILSVSSWLKAEKSEKRAVFSFLYVFYWLGSWVVVANVSLLGGKISTFQALGVLGYCSFPLVIACVVALLVPQVLSLLKVFIVAAGVYMSTKAAVTYVKSTIPEDKFYIATYPLLLFFIIIAWITVVL</sequence>
<feature type="transmembrane region" description="Helical" evidence="6">
    <location>
        <begin position="131"/>
        <end position="149"/>
    </location>
</feature>
<name>A0A023BDI7_GRENI</name>
<dbReference type="Pfam" id="PF04893">
    <property type="entry name" value="Yip1"/>
    <property type="match status" value="1"/>
</dbReference>
<evidence type="ECO:0000313" key="8">
    <source>
        <dbReference type="EMBL" id="EZG88386.1"/>
    </source>
</evidence>
<keyword evidence="3 6" id="KW-0812">Transmembrane</keyword>
<dbReference type="RefSeq" id="XP_011128560.1">
    <property type="nucleotide sequence ID" value="XM_011130258.1"/>
</dbReference>
<protein>
    <recommendedName>
        <fullName evidence="6">Protein YIPF</fullName>
    </recommendedName>
</protein>
<dbReference type="GO" id="GO:0000139">
    <property type="term" value="C:Golgi membrane"/>
    <property type="evidence" value="ECO:0007669"/>
    <property type="project" value="UniProtKB-SubCell"/>
</dbReference>
<dbReference type="eggNOG" id="KOG2946">
    <property type="taxonomic scope" value="Eukaryota"/>
</dbReference>
<evidence type="ECO:0000256" key="4">
    <source>
        <dbReference type="ARBA" id="ARBA00022989"/>
    </source>
</evidence>
<dbReference type="VEuPathDB" id="CryptoDB:GNI_004660"/>
<gene>
    <name evidence="8" type="ORF">GNI_004660</name>
</gene>
<keyword evidence="5 6" id="KW-0472">Membrane</keyword>
<dbReference type="GO" id="GO:0005802">
    <property type="term" value="C:trans-Golgi network"/>
    <property type="evidence" value="ECO:0007669"/>
    <property type="project" value="TreeGrafter"/>
</dbReference>
<accession>A0A023BDI7</accession>
<feature type="domain" description="Yip1" evidence="7">
    <location>
        <begin position="43"/>
        <end position="178"/>
    </location>
</feature>
<feature type="transmembrane region" description="Helical" evidence="6">
    <location>
        <begin position="75"/>
        <end position="96"/>
    </location>
</feature>
<evidence type="ECO:0000256" key="5">
    <source>
        <dbReference type="ARBA" id="ARBA00023136"/>
    </source>
</evidence>
<evidence type="ECO:0000256" key="3">
    <source>
        <dbReference type="ARBA" id="ARBA00022692"/>
    </source>
</evidence>
<dbReference type="PANTHER" id="PTHR21236:SF1">
    <property type="entry name" value="PROTEIN YIPF6"/>
    <property type="match status" value="1"/>
</dbReference>
<evidence type="ECO:0000256" key="1">
    <source>
        <dbReference type="ARBA" id="ARBA00004141"/>
    </source>
</evidence>
<evidence type="ECO:0000313" key="9">
    <source>
        <dbReference type="Proteomes" id="UP000019763"/>
    </source>
</evidence>